<evidence type="ECO:0000313" key="3">
    <source>
        <dbReference type="EMBL" id="CAH2237366.1"/>
    </source>
</evidence>
<dbReference type="Pfam" id="PF17745">
    <property type="entry name" value="Ydr279_N"/>
    <property type="match status" value="1"/>
</dbReference>
<feature type="compositionally biased region" description="Polar residues" evidence="1">
    <location>
        <begin position="199"/>
        <end position="210"/>
    </location>
</feature>
<dbReference type="InterPro" id="IPR041195">
    <property type="entry name" value="Rnh202_N"/>
</dbReference>
<reference evidence="3" key="1">
    <citation type="submission" date="2022-03" db="EMBL/GenBank/DDBJ databases">
        <authorList>
            <person name="Lindestad O."/>
        </authorList>
    </citation>
    <scope>NUCLEOTIDE SEQUENCE</scope>
</reference>
<dbReference type="EMBL" id="CAKXAJ010025262">
    <property type="protein sequence ID" value="CAH2237366.1"/>
    <property type="molecule type" value="Genomic_DNA"/>
</dbReference>
<dbReference type="InterPro" id="IPR040456">
    <property type="entry name" value="RNase_H2_suB"/>
</dbReference>
<sequence>MALVDAQGMLITDTKDSLLRKRVENSWILLVNDSLLNNDNFQIISLPHPAHGNPAKYVLDNLHLKIYEVVTFSEPYRSWFIDDTVKSDGSIMMVTPINPLFLEFYLKYAHGMIADYIEEDFIELLEKKLDFKSDQIEYVGNKRQSEVDSEGVNKRMKLDLSLNGDSEEVKFSLNNSTTEVKKQKPLTAKEKARQKAASKTKTISSFFCKK</sequence>
<proteinExistence type="predicted"/>
<dbReference type="AlphaFoldDB" id="A0A8S4RJ80"/>
<dbReference type="OrthoDB" id="29098at2759"/>
<evidence type="ECO:0000313" key="4">
    <source>
        <dbReference type="Proteomes" id="UP000838756"/>
    </source>
</evidence>
<feature type="domain" description="Rnh202 triple barrel" evidence="2">
    <location>
        <begin position="37"/>
        <end position="98"/>
    </location>
</feature>
<evidence type="ECO:0000259" key="2">
    <source>
        <dbReference type="Pfam" id="PF17745"/>
    </source>
</evidence>
<gene>
    <name evidence="3" type="primary">jg6224</name>
    <name evidence="3" type="ORF">PAEG_LOCUS14656</name>
</gene>
<organism evidence="3 4">
    <name type="scientific">Pararge aegeria aegeria</name>
    <dbReference type="NCBI Taxonomy" id="348720"/>
    <lineage>
        <taxon>Eukaryota</taxon>
        <taxon>Metazoa</taxon>
        <taxon>Ecdysozoa</taxon>
        <taxon>Arthropoda</taxon>
        <taxon>Hexapoda</taxon>
        <taxon>Insecta</taxon>
        <taxon>Pterygota</taxon>
        <taxon>Neoptera</taxon>
        <taxon>Endopterygota</taxon>
        <taxon>Lepidoptera</taxon>
        <taxon>Glossata</taxon>
        <taxon>Ditrysia</taxon>
        <taxon>Papilionoidea</taxon>
        <taxon>Nymphalidae</taxon>
        <taxon>Satyrinae</taxon>
        <taxon>Satyrini</taxon>
        <taxon>Parargina</taxon>
        <taxon>Pararge</taxon>
    </lineage>
</organism>
<dbReference type="GO" id="GO:0005654">
    <property type="term" value="C:nucleoplasm"/>
    <property type="evidence" value="ECO:0007669"/>
    <property type="project" value="TreeGrafter"/>
</dbReference>
<dbReference type="Proteomes" id="UP000838756">
    <property type="component" value="Unassembled WGS sequence"/>
</dbReference>
<name>A0A8S4RJ80_9NEOP</name>
<keyword evidence="4" id="KW-1185">Reference proteome</keyword>
<dbReference type="PANTHER" id="PTHR13383">
    <property type="entry name" value="RIBONUCLEASE H2 SUBUNIT B"/>
    <property type="match status" value="1"/>
</dbReference>
<feature type="region of interest" description="Disordered" evidence="1">
    <location>
        <begin position="173"/>
        <end position="210"/>
    </location>
</feature>
<dbReference type="Gene3D" id="2.20.25.530">
    <property type="match status" value="1"/>
</dbReference>
<feature type="compositionally biased region" description="Basic and acidic residues" evidence="1">
    <location>
        <begin position="179"/>
        <end position="193"/>
    </location>
</feature>
<dbReference type="GO" id="GO:0006401">
    <property type="term" value="P:RNA catabolic process"/>
    <property type="evidence" value="ECO:0007669"/>
    <property type="project" value="TreeGrafter"/>
</dbReference>
<dbReference type="PANTHER" id="PTHR13383:SF11">
    <property type="entry name" value="RIBONUCLEASE H2 SUBUNIT B"/>
    <property type="match status" value="1"/>
</dbReference>
<dbReference type="GO" id="GO:0032299">
    <property type="term" value="C:ribonuclease H2 complex"/>
    <property type="evidence" value="ECO:0007669"/>
    <property type="project" value="InterPro"/>
</dbReference>
<evidence type="ECO:0000256" key="1">
    <source>
        <dbReference type="SAM" id="MobiDB-lite"/>
    </source>
</evidence>
<protein>
    <submittedName>
        <fullName evidence="3">Jg6224 protein</fullName>
    </submittedName>
</protein>
<accession>A0A8S4RJ80</accession>
<comment type="caution">
    <text evidence="3">The sequence shown here is derived from an EMBL/GenBank/DDBJ whole genome shotgun (WGS) entry which is preliminary data.</text>
</comment>